<keyword evidence="3" id="KW-1185">Reference proteome</keyword>
<name>A0A4Q8QJA8_9FLAO</name>
<evidence type="ECO:0000256" key="1">
    <source>
        <dbReference type="SAM" id="Phobius"/>
    </source>
</evidence>
<gene>
    <name evidence="2" type="ORF">EW142_00450</name>
</gene>
<keyword evidence="1" id="KW-0812">Transmembrane</keyword>
<sequence length="132" mass="15267">MDKLSSREEEQLKKAVQKVGLEKPSMEFTANVMTALERKMVRHIKPAPLLSKKGWSVIILVFVVCCSLIYFYPKEGIELFDQVRQFRLGFARNIFEGVQISRTMVFAISLLGLFLLQLPFLMQLVNKQRTVE</sequence>
<reference evidence="2 3" key="1">
    <citation type="submission" date="2019-02" db="EMBL/GenBank/DDBJ databases">
        <title>Draft genome sequence of Muricauda sp. 176CP4-71.</title>
        <authorList>
            <person name="Park J.-S."/>
        </authorList>
    </citation>
    <scope>NUCLEOTIDE SEQUENCE [LARGE SCALE GENOMIC DNA]</scope>
    <source>
        <strain evidence="2 3">176CP4-71</strain>
    </source>
</reference>
<dbReference type="EMBL" id="SGIU01000001">
    <property type="protein sequence ID" value="TAI48316.1"/>
    <property type="molecule type" value="Genomic_DNA"/>
</dbReference>
<keyword evidence="1" id="KW-1133">Transmembrane helix</keyword>
<comment type="caution">
    <text evidence="2">The sequence shown here is derived from an EMBL/GenBank/DDBJ whole genome shotgun (WGS) entry which is preliminary data.</text>
</comment>
<feature type="transmembrane region" description="Helical" evidence="1">
    <location>
        <begin position="54"/>
        <end position="72"/>
    </location>
</feature>
<accession>A0A4Q8QJA8</accession>
<dbReference type="RefSeq" id="WP_130608106.1">
    <property type="nucleotide sequence ID" value="NZ_SGIU01000001.1"/>
</dbReference>
<evidence type="ECO:0000313" key="2">
    <source>
        <dbReference type="EMBL" id="TAI48316.1"/>
    </source>
</evidence>
<organism evidence="2 3">
    <name type="scientific">Flagellimonas allohymeniacidonis</name>
    <dbReference type="NCBI Taxonomy" id="2517819"/>
    <lineage>
        <taxon>Bacteria</taxon>
        <taxon>Pseudomonadati</taxon>
        <taxon>Bacteroidota</taxon>
        <taxon>Flavobacteriia</taxon>
        <taxon>Flavobacteriales</taxon>
        <taxon>Flavobacteriaceae</taxon>
        <taxon>Flagellimonas</taxon>
    </lineage>
</organism>
<proteinExistence type="predicted"/>
<feature type="transmembrane region" description="Helical" evidence="1">
    <location>
        <begin position="104"/>
        <end position="125"/>
    </location>
</feature>
<dbReference type="AlphaFoldDB" id="A0A4Q8QJA8"/>
<keyword evidence="1" id="KW-0472">Membrane</keyword>
<dbReference type="Proteomes" id="UP000291981">
    <property type="component" value="Unassembled WGS sequence"/>
</dbReference>
<dbReference type="OrthoDB" id="1442507at2"/>
<evidence type="ECO:0000313" key="3">
    <source>
        <dbReference type="Proteomes" id="UP000291981"/>
    </source>
</evidence>
<protein>
    <submittedName>
        <fullName evidence="2">Uncharacterized protein</fullName>
    </submittedName>
</protein>